<feature type="signal peptide" evidence="7">
    <location>
        <begin position="1"/>
        <end position="17"/>
    </location>
</feature>
<evidence type="ECO:0000256" key="3">
    <source>
        <dbReference type="ARBA" id="ARBA00023295"/>
    </source>
</evidence>
<dbReference type="Pfam" id="PF04616">
    <property type="entry name" value="Glyco_hydro_43"/>
    <property type="match status" value="1"/>
</dbReference>
<feature type="chain" id="PRO_5034503340" description="Glycoside hydrolase family 43 protein" evidence="7">
    <location>
        <begin position="18"/>
        <end position="322"/>
    </location>
</feature>
<keyword evidence="2 6" id="KW-0378">Hydrolase</keyword>
<organism evidence="8 9">
    <name type="scientific">Imshaugia aleurites</name>
    <dbReference type="NCBI Taxonomy" id="172621"/>
    <lineage>
        <taxon>Eukaryota</taxon>
        <taxon>Fungi</taxon>
        <taxon>Dikarya</taxon>
        <taxon>Ascomycota</taxon>
        <taxon>Pezizomycotina</taxon>
        <taxon>Lecanoromycetes</taxon>
        <taxon>OSLEUM clade</taxon>
        <taxon>Lecanoromycetidae</taxon>
        <taxon>Lecanorales</taxon>
        <taxon>Lecanorineae</taxon>
        <taxon>Parmeliaceae</taxon>
        <taxon>Imshaugia</taxon>
    </lineage>
</organism>
<evidence type="ECO:0000313" key="9">
    <source>
        <dbReference type="Proteomes" id="UP000664534"/>
    </source>
</evidence>
<dbReference type="PANTHER" id="PTHR42812">
    <property type="entry name" value="BETA-XYLOSIDASE"/>
    <property type="match status" value="1"/>
</dbReference>
<dbReference type="InterPro" id="IPR051795">
    <property type="entry name" value="Glycosyl_Hydrlase_43"/>
</dbReference>
<evidence type="ECO:0000256" key="7">
    <source>
        <dbReference type="SAM" id="SignalP"/>
    </source>
</evidence>
<protein>
    <recommendedName>
        <fullName evidence="10">Glycoside hydrolase family 43 protein</fullName>
    </recommendedName>
</protein>
<evidence type="ECO:0000313" key="8">
    <source>
        <dbReference type="EMBL" id="CAF9935702.1"/>
    </source>
</evidence>
<evidence type="ECO:0000256" key="1">
    <source>
        <dbReference type="ARBA" id="ARBA00009865"/>
    </source>
</evidence>
<dbReference type="GO" id="GO:0005975">
    <property type="term" value="P:carbohydrate metabolic process"/>
    <property type="evidence" value="ECO:0007669"/>
    <property type="project" value="InterPro"/>
</dbReference>
<evidence type="ECO:0000256" key="2">
    <source>
        <dbReference type="ARBA" id="ARBA00022801"/>
    </source>
</evidence>
<dbReference type="SUPFAM" id="SSF75005">
    <property type="entry name" value="Arabinanase/levansucrase/invertase"/>
    <property type="match status" value="1"/>
</dbReference>
<sequence>MFTQALLFLLSITPLSSQAPLTKRAFSNGPVITSNFPDPAFINVGGIYYAFATSNGDQNVQIATSPDFDTWTLTGSDALPTIPSWSTGKVWAPDVVQLADGSFVLYFAAASSTNTSLHCVGTATSSAVQGPYTASDTAFACPLTQGGAIDPAGFADSDGSLYVVYKVDGNSLGGGGPCGNGDGSYSTPIMLQGVEADGVTPVGTAAQILDRDAGDGPLVEAPSLVLVSGTYYLFFSSNCYNGLEYDTSYATAAAVGGPYVKASSPLLVSGGDGGALNSPGSATVGLGGAQMVFHSDAVAGNASLRQMWTAGIKVSGGVVGFS</sequence>
<comment type="caution">
    <text evidence="8">The sequence shown here is derived from an EMBL/GenBank/DDBJ whole genome shotgun (WGS) entry which is preliminary data.</text>
</comment>
<evidence type="ECO:0000256" key="6">
    <source>
        <dbReference type="RuleBase" id="RU361187"/>
    </source>
</evidence>
<reference evidence="8" key="1">
    <citation type="submission" date="2021-03" db="EMBL/GenBank/DDBJ databases">
        <authorList>
            <person name="Tagirdzhanova G."/>
        </authorList>
    </citation>
    <scope>NUCLEOTIDE SEQUENCE</scope>
</reference>
<feature type="active site" description="Proton donor" evidence="4">
    <location>
        <position position="220"/>
    </location>
</feature>
<dbReference type="CDD" id="cd08999">
    <property type="entry name" value="GH43_ABN-like"/>
    <property type="match status" value="1"/>
</dbReference>
<evidence type="ECO:0000256" key="5">
    <source>
        <dbReference type="PIRSR" id="PIRSR606710-2"/>
    </source>
</evidence>
<dbReference type="InterPro" id="IPR006710">
    <property type="entry name" value="Glyco_hydro_43"/>
</dbReference>
<keyword evidence="9" id="KW-1185">Reference proteome</keyword>
<feature type="site" description="Important for catalytic activity, responsible for pKa modulation of the active site Glu and correct orientation of both the proton donor and substrate" evidence="5">
    <location>
        <position position="150"/>
    </location>
</feature>
<dbReference type="AlphaFoldDB" id="A0A8H3G6X6"/>
<evidence type="ECO:0008006" key="10">
    <source>
        <dbReference type="Google" id="ProtNLM"/>
    </source>
</evidence>
<dbReference type="Proteomes" id="UP000664534">
    <property type="component" value="Unassembled WGS sequence"/>
</dbReference>
<comment type="similarity">
    <text evidence="1 6">Belongs to the glycosyl hydrolase 43 family.</text>
</comment>
<dbReference type="PANTHER" id="PTHR42812:SF5">
    <property type="entry name" value="ENDO-ARABINASE"/>
    <property type="match status" value="1"/>
</dbReference>
<dbReference type="EMBL" id="CAJPDT010000085">
    <property type="protein sequence ID" value="CAF9935702.1"/>
    <property type="molecule type" value="Genomic_DNA"/>
</dbReference>
<dbReference type="Gene3D" id="2.115.10.20">
    <property type="entry name" value="Glycosyl hydrolase domain, family 43"/>
    <property type="match status" value="1"/>
</dbReference>
<keyword evidence="3 6" id="KW-0326">Glycosidase</keyword>
<feature type="active site" description="Proton acceptor" evidence="4">
    <location>
        <position position="38"/>
    </location>
</feature>
<evidence type="ECO:0000256" key="4">
    <source>
        <dbReference type="PIRSR" id="PIRSR606710-1"/>
    </source>
</evidence>
<proteinExistence type="inferred from homology"/>
<keyword evidence="7" id="KW-0732">Signal</keyword>
<accession>A0A8H3G6X6</accession>
<gene>
    <name evidence="8" type="ORF">IMSHALPRED_010326</name>
</gene>
<name>A0A8H3G6X6_9LECA</name>
<dbReference type="InterPro" id="IPR023296">
    <property type="entry name" value="Glyco_hydro_beta-prop_sf"/>
</dbReference>
<dbReference type="OrthoDB" id="3879658at2759"/>
<dbReference type="GO" id="GO:0004553">
    <property type="term" value="F:hydrolase activity, hydrolyzing O-glycosyl compounds"/>
    <property type="evidence" value="ECO:0007669"/>
    <property type="project" value="InterPro"/>
</dbReference>